<dbReference type="InterPro" id="IPR011006">
    <property type="entry name" value="CheY-like_superfamily"/>
</dbReference>
<dbReference type="GO" id="GO:0005829">
    <property type="term" value="C:cytosol"/>
    <property type="evidence" value="ECO:0007669"/>
    <property type="project" value="TreeGrafter"/>
</dbReference>
<dbReference type="InterPro" id="IPR039420">
    <property type="entry name" value="WalR-like"/>
</dbReference>
<dbReference type="GO" id="GO:0006355">
    <property type="term" value="P:regulation of DNA-templated transcription"/>
    <property type="evidence" value="ECO:0007669"/>
    <property type="project" value="TreeGrafter"/>
</dbReference>
<name>A0A2T0B5N9_9CLOT</name>
<keyword evidence="5" id="KW-0238">DNA-binding</keyword>
<evidence type="ECO:0000256" key="3">
    <source>
        <dbReference type="ARBA" id="ARBA00023012"/>
    </source>
</evidence>
<evidence type="ECO:0000256" key="2">
    <source>
        <dbReference type="ARBA" id="ARBA00022553"/>
    </source>
</evidence>
<gene>
    <name evidence="10" type="primary">cheY_2</name>
    <name evidence="10" type="ORF">CLLI_10440</name>
</gene>
<accession>A0A2T0B5N9</accession>
<dbReference type="PROSITE" id="PS50110">
    <property type="entry name" value="RESPONSE_REGULATORY"/>
    <property type="match status" value="1"/>
</dbReference>
<feature type="domain" description="Response regulatory" evidence="9">
    <location>
        <begin position="3"/>
        <end position="119"/>
    </location>
</feature>
<evidence type="ECO:0000313" key="11">
    <source>
        <dbReference type="Proteomes" id="UP000239706"/>
    </source>
</evidence>
<evidence type="ECO:0000256" key="7">
    <source>
        <dbReference type="ARBA" id="ARBA00024867"/>
    </source>
</evidence>
<dbReference type="Proteomes" id="UP000239706">
    <property type="component" value="Unassembled WGS sequence"/>
</dbReference>
<dbReference type="InterPro" id="IPR001789">
    <property type="entry name" value="Sig_transdc_resp-reg_receiver"/>
</dbReference>
<evidence type="ECO:0000259" key="9">
    <source>
        <dbReference type="PROSITE" id="PS50110"/>
    </source>
</evidence>
<keyword evidence="11" id="KW-1185">Reference proteome</keyword>
<dbReference type="OrthoDB" id="37094at2"/>
<dbReference type="GO" id="GO:0000156">
    <property type="term" value="F:phosphorelay response regulator activity"/>
    <property type="evidence" value="ECO:0007669"/>
    <property type="project" value="TreeGrafter"/>
</dbReference>
<dbReference type="Gene3D" id="3.40.50.2300">
    <property type="match status" value="1"/>
</dbReference>
<dbReference type="PANTHER" id="PTHR48111">
    <property type="entry name" value="REGULATOR OF RPOS"/>
    <property type="match status" value="1"/>
</dbReference>
<dbReference type="AlphaFoldDB" id="A0A2T0B5N9"/>
<dbReference type="SMART" id="SM00448">
    <property type="entry name" value="REC"/>
    <property type="match status" value="1"/>
</dbReference>
<comment type="caution">
    <text evidence="10">The sequence shown here is derived from an EMBL/GenBank/DDBJ whole genome shotgun (WGS) entry which is preliminary data.</text>
</comment>
<evidence type="ECO:0000313" key="10">
    <source>
        <dbReference type="EMBL" id="PRR79199.1"/>
    </source>
</evidence>
<dbReference type="PANTHER" id="PTHR48111:SF1">
    <property type="entry name" value="TWO-COMPONENT RESPONSE REGULATOR ORR33"/>
    <property type="match status" value="1"/>
</dbReference>
<comment type="caution">
    <text evidence="8">Lacks conserved residue(s) required for the propagation of feature annotation.</text>
</comment>
<proteinExistence type="predicted"/>
<comment type="function">
    <text evidence="7">May play the central regulatory role in sporulation. It may be an element of the effector pathway responsible for the activation of sporulation genes in response to nutritional stress. Spo0A may act in concert with spo0H (a sigma factor) to control the expression of some genes that are critical to the sporulation process.</text>
</comment>
<evidence type="ECO:0000256" key="5">
    <source>
        <dbReference type="ARBA" id="ARBA00023125"/>
    </source>
</evidence>
<dbReference type="GO" id="GO:0000976">
    <property type="term" value="F:transcription cis-regulatory region binding"/>
    <property type="evidence" value="ECO:0007669"/>
    <property type="project" value="TreeGrafter"/>
</dbReference>
<dbReference type="GO" id="GO:0032993">
    <property type="term" value="C:protein-DNA complex"/>
    <property type="evidence" value="ECO:0007669"/>
    <property type="project" value="TreeGrafter"/>
</dbReference>
<sequence length="280" mass="32860">MGKVIILENLAYSRYRLKELLIENDIEVIEAYNSFDFFNRLYENRNSIDLIILELNLYGEDGLQVMRKVKERNIDIPIMVVTSENKRKSFVESVRSGAADYILKPYDNNMLVDRITKCIKNGGKWGGGEETILIDFRDYLEEEIKKAKEESYEISILIMSFTKSKEEEKVRVNEEYLILNDLFYRNMEKLFNKPELFTKLGFTTFIAILPRYSKGKGKVIKEKVNKTYEELKLGDIRLKDYYVEQALVAYPEDGDKGEELISKGEELLKEILKEKQFNTV</sequence>
<dbReference type="RefSeq" id="WP_106063183.1">
    <property type="nucleotide sequence ID" value="NZ_PVXO01000030.1"/>
</dbReference>
<dbReference type="Pfam" id="PF00072">
    <property type="entry name" value="Response_reg"/>
    <property type="match status" value="1"/>
</dbReference>
<keyword evidence="3" id="KW-0902">Two-component regulatory system</keyword>
<dbReference type="SUPFAM" id="SSF52172">
    <property type="entry name" value="CheY-like"/>
    <property type="match status" value="1"/>
</dbReference>
<evidence type="ECO:0000256" key="6">
    <source>
        <dbReference type="ARBA" id="ARBA00023163"/>
    </source>
</evidence>
<evidence type="ECO:0000256" key="8">
    <source>
        <dbReference type="PROSITE-ProRule" id="PRU00169"/>
    </source>
</evidence>
<dbReference type="EMBL" id="PVXO01000030">
    <property type="protein sequence ID" value="PRR79199.1"/>
    <property type="molecule type" value="Genomic_DNA"/>
</dbReference>
<keyword evidence="6" id="KW-0804">Transcription</keyword>
<reference evidence="10 11" key="1">
    <citation type="submission" date="2018-03" db="EMBL/GenBank/DDBJ databases">
        <title>Genome sequence of Clostridium liquoris DSM 100320.</title>
        <authorList>
            <person name="Poehlein A."/>
            <person name="Daniel R."/>
        </authorList>
    </citation>
    <scope>NUCLEOTIDE SEQUENCE [LARGE SCALE GENOMIC DNA]</scope>
    <source>
        <strain evidence="10 11">DSM 100320</strain>
    </source>
</reference>
<organism evidence="10 11">
    <name type="scientific">Clostridium liquoris</name>
    <dbReference type="NCBI Taxonomy" id="1289519"/>
    <lineage>
        <taxon>Bacteria</taxon>
        <taxon>Bacillati</taxon>
        <taxon>Bacillota</taxon>
        <taxon>Clostridia</taxon>
        <taxon>Eubacteriales</taxon>
        <taxon>Clostridiaceae</taxon>
        <taxon>Clostridium</taxon>
    </lineage>
</organism>
<evidence type="ECO:0000256" key="4">
    <source>
        <dbReference type="ARBA" id="ARBA00023015"/>
    </source>
</evidence>
<keyword evidence="2" id="KW-0597">Phosphoprotein</keyword>
<protein>
    <recommendedName>
        <fullName evidence="1">Stage 0 sporulation protein A homolog</fullName>
    </recommendedName>
</protein>
<dbReference type="CDD" id="cd00156">
    <property type="entry name" value="REC"/>
    <property type="match status" value="1"/>
</dbReference>
<evidence type="ECO:0000256" key="1">
    <source>
        <dbReference type="ARBA" id="ARBA00018672"/>
    </source>
</evidence>
<keyword evidence="4" id="KW-0805">Transcription regulation</keyword>